<evidence type="ECO:0000313" key="4">
    <source>
        <dbReference type="Proteomes" id="UP000006640"/>
    </source>
</evidence>
<dbReference type="Proteomes" id="UP000006640">
    <property type="component" value="Chromosome"/>
</dbReference>
<evidence type="ECO:0000256" key="2">
    <source>
        <dbReference type="SAM" id="Phobius"/>
    </source>
</evidence>
<dbReference type="EMBL" id="CP001874">
    <property type="protein sequence ID" value="ADG87475.1"/>
    <property type="molecule type" value="Genomic_DNA"/>
</dbReference>
<dbReference type="eggNOG" id="ENOG5033GB4">
    <property type="taxonomic scope" value="Bacteria"/>
</dbReference>
<dbReference type="AlphaFoldDB" id="D6Y5X9"/>
<feature type="region of interest" description="Disordered" evidence="1">
    <location>
        <begin position="166"/>
        <end position="595"/>
    </location>
</feature>
<dbReference type="STRING" id="469371.Tbis_0750"/>
<dbReference type="KEGG" id="tbi:Tbis_0750"/>
<feature type="compositionally biased region" description="Basic and acidic residues" evidence="1">
    <location>
        <begin position="521"/>
        <end position="532"/>
    </location>
</feature>
<keyword evidence="2" id="KW-0472">Membrane</keyword>
<feature type="compositionally biased region" description="Pro residues" evidence="1">
    <location>
        <begin position="258"/>
        <end position="275"/>
    </location>
</feature>
<protein>
    <submittedName>
        <fullName evidence="3">Uncharacterized protein</fullName>
    </submittedName>
</protein>
<keyword evidence="2" id="KW-1133">Transmembrane helix</keyword>
<feature type="transmembrane region" description="Helical" evidence="2">
    <location>
        <begin position="54"/>
        <end position="71"/>
    </location>
</feature>
<feature type="transmembrane region" description="Helical" evidence="2">
    <location>
        <begin position="83"/>
        <end position="109"/>
    </location>
</feature>
<feature type="compositionally biased region" description="Low complexity" evidence="1">
    <location>
        <begin position="430"/>
        <end position="443"/>
    </location>
</feature>
<sequence>MLKVDTDRLREPAAWTMLAVVTTGVIVGVVRLLIGPEAFSHLGFGSRAATALPTLTSAVHTALAVGAVLIAGRAGAATPRARLIALGAAGVLGIALLFSVIALFGVLLGDGLTGRGRAEDLLAGLPGAALTALGALVAWKEADRLRPARDQQFGAFPGTHPGYPVAQGYGDGYGQGAPGFPQQPAQVPYGEQAGYGGAAQPQAGAPYGEPQQPAQAPYGDPQQPAPVPYEQQQPAPGYGESQAPVPYDASQQASMAHPPAPAPTGGPYPQPPAHPEQPYGAEQHQGDPERTQYAQPSPAPAQPWPGGQPGQPQQPWQAEQPQGHGQQPPAQHDLPAAPQYPSAPPPYPAGHGYPAEPTGAHGADPYGQRIEPGQPTAGQPQAAAQQPAGYPGADQYGHAVPQPDPYDARHSHQDRPYGHPALAPAEPRPYDQGGQQGQAYGPAGMPGPGDYSGYSTQPTPPPGADTGGRSPYEAASADPREQQLAQAYEQARSYQQLNQSAEYSGGPTGPLAPDQPGYYDPHGHHQHGDHGYRPAPAEQTEQTMRLDPVAYRHSKDQDEPIQPTAIYTPEGVQAKYGEDSGSDQPGRGTGQDRPW</sequence>
<proteinExistence type="predicted"/>
<feature type="compositionally biased region" description="Low complexity" evidence="1">
    <location>
        <begin position="178"/>
        <end position="219"/>
    </location>
</feature>
<evidence type="ECO:0000256" key="1">
    <source>
        <dbReference type="SAM" id="MobiDB-lite"/>
    </source>
</evidence>
<feature type="compositionally biased region" description="Polar residues" evidence="1">
    <location>
        <begin position="492"/>
        <end position="502"/>
    </location>
</feature>
<feature type="compositionally biased region" description="Low complexity" evidence="1">
    <location>
        <begin position="310"/>
        <end position="340"/>
    </location>
</feature>
<gene>
    <name evidence="3" type="ordered locus">Tbis_0750</name>
</gene>
<feature type="compositionally biased region" description="Basic and acidic residues" evidence="1">
    <location>
        <begin position="406"/>
        <end position="417"/>
    </location>
</feature>
<evidence type="ECO:0000313" key="3">
    <source>
        <dbReference type="EMBL" id="ADG87475.1"/>
    </source>
</evidence>
<organism evidence="3 4">
    <name type="scientific">Thermobispora bispora (strain ATCC 19993 / DSM 43833 / CBS 139.67 / JCM 10125 / KCTC 9307 / NBRC 14880 / R51)</name>
    <dbReference type="NCBI Taxonomy" id="469371"/>
    <lineage>
        <taxon>Bacteria</taxon>
        <taxon>Bacillati</taxon>
        <taxon>Actinomycetota</taxon>
        <taxon>Actinomycetes</taxon>
        <taxon>Streptosporangiales</taxon>
        <taxon>Streptosporangiaceae</taxon>
        <taxon>Thermobispora</taxon>
    </lineage>
</organism>
<accession>D6Y5X9</accession>
<feature type="compositionally biased region" description="Low complexity" evidence="1">
    <location>
        <begin position="372"/>
        <end position="393"/>
    </location>
</feature>
<dbReference type="HOGENOM" id="CLU_385801_0_0_11"/>
<keyword evidence="4" id="KW-1185">Reference proteome</keyword>
<feature type="transmembrane region" description="Helical" evidence="2">
    <location>
        <begin position="12"/>
        <end position="34"/>
    </location>
</feature>
<reference evidence="3 4" key="1">
    <citation type="submission" date="2010-01" db="EMBL/GenBank/DDBJ databases">
        <title>The complete genome of Thermobispora bispora DSM 43833.</title>
        <authorList>
            <consortium name="US DOE Joint Genome Institute (JGI-PGF)"/>
            <person name="Lucas S."/>
            <person name="Copeland A."/>
            <person name="Lapidus A."/>
            <person name="Glavina del Rio T."/>
            <person name="Dalin E."/>
            <person name="Tice H."/>
            <person name="Bruce D."/>
            <person name="Goodwin L."/>
            <person name="Pitluck S."/>
            <person name="Kyrpides N."/>
            <person name="Mavromatis K."/>
            <person name="Ivanova N."/>
            <person name="Mikhailova N."/>
            <person name="Chertkov O."/>
            <person name="Brettin T."/>
            <person name="Detter J.C."/>
            <person name="Han C."/>
            <person name="Larimer F."/>
            <person name="Land M."/>
            <person name="Hauser L."/>
            <person name="Markowitz V."/>
            <person name="Cheng J.-F."/>
            <person name="Hugenholtz P."/>
            <person name="Woyke T."/>
            <person name="Wu D."/>
            <person name="Jando M."/>
            <person name="Schneider S."/>
            <person name="Klenk H.-P."/>
            <person name="Eisen J.A."/>
        </authorList>
    </citation>
    <scope>NUCLEOTIDE SEQUENCE [LARGE SCALE GENOMIC DNA]</scope>
    <source>
        <strain evidence="4">ATCC 19993 / DSM 43833 / CBS 139.67 / JCM 10125 / KCTC 9307 / NBRC 14880 / R51</strain>
    </source>
</reference>
<dbReference type="OrthoDB" id="3502101at2"/>
<keyword evidence="2" id="KW-0812">Transmembrane</keyword>
<dbReference type="RefSeq" id="WP_013131008.1">
    <property type="nucleotide sequence ID" value="NC_014165.1"/>
</dbReference>
<name>D6Y5X9_THEBD</name>